<reference evidence="1" key="1">
    <citation type="submission" date="2021-04" db="EMBL/GenBank/DDBJ databases">
        <authorList>
            <person name="Tunstrom K."/>
        </authorList>
    </citation>
    <scope>NUCLEOTIDE SEQUENCE</scope>
</reference>
<protein>
    <submittedName>
        <fullName evidence="1">(apollo) hypothetical protein</fullName>
    </submittedName>
</protein>
<name>A0A8S3XGN0_PARAO</name>
<dbReference type="AlphaFoldDB" id="A0A8S3XGN0"/>
<dbReference type="Proteomes" id="UP000691718">
    <property type="component" value="Unassembled WGS sequence"/>
</dbReference>
<accession>A0A8S3XGN0</accession>
<evidence type="ECO:0000313" key="1">
    <source>
        <dbReference type="EMBL" id="CAG5019165.1"/>
    </source>
</evidence>
<dbReference type="EMBL" id="CAJQZP010001129">
    <property type="protein sequence ID" value="CAG5019165.1"/>
    <property type="molecule type" value="Genomic_DNA"/>
</dbReference>
<organism evidence="1 2">
    <name type="scientific">Parnassius apollo</name>
    <name type="common">Apollo butterfly</name>
    <name type="synonym">Papilio apollo</name>
    <dbReference type="NCBI Taxonomy" id="110799"/>
    <lineage>
        <taxon>Eukaryota</taxon>
        <taxon>Metazoa</taxon>
        <taxon>Ecdysozoa</taxon>
        <taxon>Arthropoda</taxon>
        <taxon>Hexapoda</taxon>
        <taxon>Insecta</taxon>
        <taxon>Pterygota</taxon>
        <taxon>Neoptera</taxon>
        <taxon>Endopterygota</taxon>
        <taxon>Lepidoptera</taxon>
        <taxon>Glossata</taxon>
        <taxon>Ditrysia</taxon>
        <taxon>Papilionoidea</taxon>
        <taxon>Papilionidae</taxon>
        <taxon>Parnassiinae</taxon>
        <taxon>Parnassini</taxon>
        <taxon>Parnassius</taxon>
        <taxon>Parnassius</taxon>
    </lineage>
</organism>
<evidence type="ECO:0000313" key="2">
    <source>
        <dbReference type="Proteomes" id="UP000691718"/>
    </source>
</evidence>
<gene>
    <name evidence="1" type="ORF">PAPOLLO_LOCUS17001</name>
</gene>
<comment type="caution">
    <text evidence="1">The sequence shown here is derived from an EMBL/GenBank/DDBJ whole genome shotgun (WGS) entry which is preliminary data.</text>
</comment>
<keyword evidence="2" id="KW-1185">Reference proteome</keyword>
<sequence>MGVVVLGEEEMLFLQVQWSNSHSLMEQLETVEEEEGVGLVWKALLASLVLLELVAVQEVENMGVVVLGEEEVLVLQMQWSKSQSLMEQLEAVEEEEGVGLVWKALLASLVLLELVAVQEVENMGVVVLGEEEVLVLQMQWSKSQSLMEQLEAVEEEEEGVGLVWKALLASLVFLE</sequence>
<proteinExistence type="predicted"/>